<comment type="caution">
    <text evidence="1">The sequence shown here is derived from an EMBL/GenBank/DDBJ whole genome shotgun (WGS) entry which is preliminary data.</text>
</comment>
<organism evidence="1 2">
    <name type="scientific">Helicobacter zhangjianzhongii</name>
    <dbReference type="NCBI Taxonomy" id="2974574"/>
    <lineage>
        <taxon>Bacteria</taxon>
        <taxon>Pseudomonadati</taxon>
        <taxon>Campylobacterota</taxon>
        <taxon>Epsilonproteobacteria</taxon>
        <taxon>Campylobacterales</taxon>
        <taxon>Helicobacteraceae</taxon>
        <taxon>Helicobacter</taxon>
    </lineage>
</organism>
<keyword evidence="2" id="KW-1185">Reference proteome</keyword>
<proteinExistence type="predicted"/>
<protein>
    <submittedName>
        <fullName evidence="1">Uncharacterized protein</fullName>
    </submittedName>
</protein>
<dbReference type="Proteomes" id="UP001173802">
    <property type="component" value="Unassembled WGS sequence"/>
</dbReference>
<evidence type="ECO:0000313" key="1">
    <source>
        <dbReference type="EMBL" id="MDL0081797.1"/>
    </source>
</evidence>
<dbReference type="EMBL" id="JANURN010000003">
    <property type="protein sequence ID" value="MDL0081797.1"/>
    <property type="molecule type" value="Genomic_DNA"/>
</dbReference>
<reference evidence="1 2" key="1">
    <citation type="journal article" date="2023" name="Microorganisms">
        <title>Isolation and Genomic Characteristics of Cat-Borne Campylobacter felis sp. nov. and Sheep-Borne Campylobacter ovis sp. nov.</title>
        <authorList>
            <person name="Wang H."/>
            <person name="Li Y."/>
            <person name="Gu Y."/>
            <person name="Zhou G."/>
            <person name="Chen X."/>
            <person name="Zhang X."/>
            <person name="Shao Z."/>
            <person name="Zhang J."/>
            <person name="Zhang M."/>
        </authorList>
    </citation>
    <scope>NUCLEOTIDE SEQUENCE [LARGE SCALE GENOMIC DNA]</scope>
    <source>
        <strain evidence="1 2">XJK30-2</strain>
    </source>
</reference>
<evidence type="ECO:0000313" key="2">
    <source>
        <dbReference type="Proteomes" id="UP001173802"/>
    </source>
</evidence>
<sequence>MKTPFLSLRALCQQGVAIHTNNTQSLESTFGNNANKTQSKQRAASLENEDLGIKHKFSHLRASETSVATRSFFSNP</sequence>
<name>A0ACC6FRT3_9HELI</name>
<accession>A0ACC6FRT3</accession>
<gene>
    <name evidence="1" type="ORF">NYG90_03735</name>
</gene>